<dbReference type="InterPro" id="IPR006674">
    <property type="entry name" value="HD_domain"/>
</dbReference>
<name>A0A1F5ZCL6_9BACT</name>
<dbReference type="SUPFAM" id="SSF109604">
    <property type="entry name" value="HD-domain/PDEase-like"/>
    <property type="match status" value="1"/>
</dbReference>
<evidence type="ECO:0000313" key="2">
    <source>
        <dbReference type="EMBL" id="OGG09867.1"/>
    </source>
</evidence>
<dbReference type="Proteomes" id="UP000176854">
    <property type="component" value="Unassembled WGS sequence"/>
</dbReference>
<accession>A0A1F5ZCL6</accession>
<dbReference type="EMBL" id="MFJC01000012">
    <property type="protein sequence ID" value="OGG09867.1"/>
    <property type="molecule type" value="Genomic_DNA"/>
</dbReference>
<dbReference type="PANTHER" id="PTHR38659">
    <property type="entry name" value="METAL-DEPENDENT PHOSPHOHYDROLASE"/>
    <property type="match status" value="1"/>
</dbReference>
<dbReference type="PANTHER" id="PTHR38659:SF1">
    <property type="entry name" value="METAL DEPENDENT PHOSPHOHYDROLASE"/>
    <property type="match status" value="1"/>
</dbReference>
<feature type="domain" description="HD" evidence="1">
    <location>
        <begin position="22"/>
        <end position="116"/>
    </location>
</feature>
<organism evidence="2 3">
    <name type="scientific">Candidatus Gottesmanbacteria bacterium RBG_16_43_7</name>
    <dbReference type="NCBI Taxonomy" id="1798373"/>
    <lineage>
        <taxon>Bacteria</taxon>
        <taxon>Candidatus Gottesmaniibacteriota</taxon>
    </lineage>
</organism>
<dbReference type="STRING" id="1798373.A2154_05105"/>
<proteinExistence type="predicted"/>
<gene>
    <name evidence="2" type="ORF">A2154_05105</name>
</gene>
<comment type="caution">
    <text evidence="2">The sequence shown here is derived from an EMBL/GenBank/DDBJ whole genome shotgun (WGS) entry which is preliminary data.</text>
</comment>
<dbReference type="Pfam" id="PF01966">
    <property type="entry name" value="HD"/>
    <property type="match status" value="1"/>
</dbReference>
<sequence length="189" mass="21234">MKPSRHDAYDLVVSWTKNINLLRHMLAVESIMRALAARFNGAAELWGVTGLIHDADYEMFKDDPKKHPSRIFEKLAQMGADQEIIDAVRSHAWGWRADLPEPKTTMEWCLYSCDELSGLITACALVRPDRKLSSVTVESVLKKFPQKSFAAGAKRENIMYCEPKLGIKLNEFIGIALKAMQGINAELGL</sequence>
<protein>
    <recommendedName>
        <fullName evidence="1">HD domain-containing protein</fullName>
    </recommendedName>
</protein>
<dbReference type="Gene3D" id="1.10.3210.10">
    <property type="entry name" value="Hypothetical protein af1432"/>
    <property type="match status" value="1"/>
</dbReference>
<evidence type="ECO:0000259" key="1">
    <source>
        <dbReference type="Pfam" id="PF01966"/>
    </source>
</evidence>
<reference evidence="2 3" key="1">
    <citation type="journal article" date="2016" name="Nat. Commun.">
        <title>Thousands of microbial genomes shed light on interconnected biogeochemical processes in an aquifer system.</title>
        <authorList>
            <person name="Anantharaman K."/>
            <person name="Brown C.T."/>
            <person name="Hug L.A."/>
            <person name="Sharon I."/>
            <person name="Castelle C.J."/>
            <person name="Probst A.J."/>
            <person name="Thomas B.C."/>
            <person name="Singh A."/>
            <person name="Wilkins M.J."/>
            <person name="Karaoz U."/>
            <person name="Brodie E.L."/>
            <person name="Williams K.H."/>
            <person name="Hubbard S.S."/>
            <person name="Banfield J.F."/>
        </authorList>
    </citation>
    <scope>NUCLEOTIDE SEQUENCE [LARGE SCALE GENOMIC DNA]</scope>
</reference>
<evidence type="ECO:0000313" key="3">
    <source>
        <dbReference type="Proteomes" id="UP000176854"/>
    </source>
</evidence>
<dbReference type="AlphaFoldDB" id="A0A1F5ZCL6"/>